<protein>
    <submittedName>
        <fullName evidence="1">Bud emergence protein 1</fullName>
    </submittedName>
</protein>
<accession>A0ACC2SXP8</accession>
<organism evidence="1 2">
    <name type="scientific">Entomophthora muscae</name>
    <dbReference type="NCBI Taxonomy" id="34485"/>
    <lineage>
        <taxon>Eukaryota</taxon>
        <taxon>Fungi</taxon>
        <taxon>Fungi incertae sedis</taxon>
        <taxon>Zoopagomycota</taxon>
        <taxon>Entomophthoromycotina</taxon>
        <taxon>Entomophthoromycetes</taxon>
        <taxon>Entomophthorales</taxon>
        <taxon>Entomophthoraceae</taxon>
        <taxon>Entomophthora</taxon>
    </lineage>
</organism>
<keyword evidence="2" id="KW-1185">Reference proteome</keyword>
<reference evidence="1" key="1">
    <citation type="submission" date="2022-04" db="EMBL/GenBank/DDBJ databases">
        <title>Genome of the entomopathogenic fungus Entomophthora muscae.</title>
        <authorList>
            <person name="Elya C."/>
            <person name="Lovett B.R."/>
            <person name="Lee E."/>
            <person name="Macias A.M."/>
            <person name="Hajek A.E."/>
            <person name="De Bivort B.L."/>
            <person name="Kasson M.T."/>
            <person name="De Fine Licht H.H."/>
            <person name="Stajich J.E."/>
        </authorList>
    </citation>
    <scope>NUCLEOTIDE SEQUENCE</scope>
    <source>
        <strain evidence="1">Berkeley</strain>
    </source>
</reference>
<evidence type="ECO:0000313" key="2">
    <source>
        <dbReference type="Proteomes" id="UP001165960"/>
    </source>
</evidence>
<proteinExistence type="predicted"/>
<gene>
    <name evidence="1" type="primary">BEM1_2</name>
    <name evidence="1" type="ORF">DSO57_1003040</name>
</gene>
<evidence type="ECO:0000313" key="1">
    <source>
        <dbReference type="EMBL" id="KAJ9067128.1"/>
    </source>
</evidence>
<sequence length="418" mass="46989">MLLSLNTLRKKAEMPCNIPPLRIVFATHDYSPRSSKGISFRTGDLFHVIGIPNPEEYQVCNPLTNAVGLAPARLFETINKSTRSGQVSPLPLSPARSRASSDTHLQSPPEQCDSDRVGVAKYSFSRERDDELSFEEGQSLVVVARSTQDWLVARPQDGARFGLVPASYLDCNLDGLPSVQEWKLARVPALVPSSPGEPSSNASVVSNEDAHNDTAHVTAFFHNETEYVFTIVLRFESVGTQRTLYRTYDNFYSMHVQLLSMFPKEAGRTGERRVLPFMPAPLDVVTEDLTSQRRGDLDLYIQQLFLLPTHIQHSAPFREFFTTQKSDFESCLSSVEPLSQKSQGIRVKVMFRSEIFAFKLPVTSTNFDLQQKICERFGDEICDLHYRNDFGQLQPLDLSVPLDKISTTQSGKLLIYAE</sequence>
<comment type="caution">
    <text evidence="1">The sequence shown here is derived from an EMBL/GenBank/DDBJ whole genome shotgun (WGS) entry which is preliminary data.</text>
</comment>
<name>A0ACC2SXP8_9FUNG</name>
<dbReference type="EMBL" id="QTSX02004267">
    <property type="protein sequence ID" value="KAJ9067128.1"/>
    <property type="molecule type" value="Genomic_DNA"/>
</dbReference>
<dbReference type="Proteomes" id="UP001165960">
    <property type="component" value="Unassembled WGS sequence"/>
</dbReference>